<dbReference type="InterPro" id="IPR019819">
    <property type="entry name" value="Carboxylesterase_B_CS"/>
</dbReference>
<dbReference type="ESTHER" id="bdeba-Bd2632">
    <property type="family name" value="Carb_B_Bacteria"/>
</dbReference>
<dbReference type="PANTHER" id="PTHR43918:SF4">
    <property type="entry name" value="CARBOXYLIC ESTER HYDROLASE"/>
    <property type="match status" value="1"/>
</dbReference>
<dbReference type="KEGG" id="bbat:Bdt_2545"/>
<dbReference type="PROSITE" id="PS00122">
    <property type="entry name" value="CARBOXYLESTERASE_B_1"/>
    <property type="match status" value="1"/>
</dbReference>
<evidence type="ECO:0000313" key="6">
    <source>
        <dbReference type="Proteomes" id="UP000010074"/>
    </source>
</evidence>
<dbReference type="PROSITE" id="PS00941">
    <property type="entry name" value="CARBOXYLESTERASE_B_2"/>
    <property type="match status" value="1"/>
</dbReference>
<evidence type="ECO:0000313" key="5">
    <source>
        <dbReference type="EMBL" id="AFY02228.1"/>
    </source>
</evidence>
<dbReference type="Proteomes" id="UP000010074">
    <property type="component" value="Chromosome"/>
</dbReference>
<dbReference type="Gene3D" id="3.40.50.1820">
    <property type="entry name" value="alpha/beta hydrolase"/>
    <property type="match status" value="1"/>
</dbReference>
<accession>K7YX17</accession>
<dbReference type="PANTHER" id="PTHR43918">
    <property type="entry name" value="ACETYLCHOLINESTERASE"/>
    <property type="match status" value="1"/>
</dbReference>
<dbReference type="EMBL" id="CP002930">
    <property type="protein sequence ID" value="AFY02228.1"/>
    <property type="molecule type" value="Genomic_DNA"/>
</dbReference>
<dbReference type="InterPro" id="IPR002018">
    <property type="entry name" value="CarbesteraseB"/>
</dbReference>
<dbReference type="PATRIC" id="fig|1069642.3.peg.2521"/>
<dbReference type="HOGENOM" id="CLU_006586_16_4_7"/>
<reference evidence="5 6" key="1">
    <citation type="journal article" date="2012" name="BMC Genomics">
        <title>Genome analysis of a simultaneously predatory and prey-independent, novel Bdellovibrio bacteriovorus from the River Tiber, supports in silico predictions of both ancient and recent lateral gene transfer from diverse bacteria.</title>
        <authorList>
            <person name="Hobley L."/>
            <person name="Lerner T.R."/>
            <person name="Williams L.E."/>
            <person name="Lambert C."/>
            <person name="Till R."/>
            <person name="Milner D.S."/>
            <person name="Basford S.M."/>
            <person name="Capeness M.J."/>
            <person name="Fenton A.K."/>
            <person name="Atterbury R.J."/>
            <person name="Harris M.A."/>
            <person name="Sockett R.E."/>
        </authorList>
    </citation>
    <scope>NUCLEOTIDE SEQUENCE [LARGE SCALE GENOMIC DNA]</scope>
    <source>
        <strain evidence="5 6">Tiberius</strain>
    </source>
</reference>
<dbReference type="GO" id="GO:0005886">
    <property type="term" value="C:plasma membrane"/>
    <property type="evidence" value="ECO:0007669"/>
    <property type="project" value="TreeGrafter"/>
</dbReference>
<dbReference type="InterPro" id="IPR029058">
    <property type="entry name" value="AB_hydrolase_fold"/>
</dbReference>
<evidence type="ECO:0000256" key="2">
    <source>
        <dbReference type="ARBA" id="ARBA00022801"/>
    </source>
</evidence>
<comment type="similarity">
    <text evidence="1 3">Belongs to the type-B carboxylesterase/lipase family.</text>
</comment>
<protein>
    <recommendedName>
        <fullName evidence="3">Carboxylic ester hydrolase</fullName>
        <ecNumber evidence="3">3.1.1.-</ecNumber>
    </recommendedName>
</protein>
<dbReference type="GO" id="GO:0006581">
    <property type="term" value="P:acetylcholine catabolic process"/>
    <property type="evidence" value="ECO:0007669"/>
    <property type="project" value="TreeGrafter"/>
</dbReference>
<dbReference type="GO" id="GO:0019695">
    <property type="term" value="P:choline metabolic process"/>
    <property type="evidence" value="ECO:0007669"/>
    <property type="project" value="TreeGrafter"/>
</dbReference>
<dbReference type="STRING" id="1069642.Bdt_2545"/>
<evidence type="ECO:0000259" key="4">
    <source>
        <dbReference type="Pfam" id="PF00135"/>
    </source>
</evidence>
<dbReference type="InterPro" id="IPR050654">
    <property type="entry name" value="AChE-related_enzymes"/>
</dbReference>
<name>K7YX17_BDEBC</name>
<dbReference type="InterPro" id="IPR019826">
    <property type="entry name" value="Carboxylesterase_B_AS"/>
</dbReference>
<feature type="domain" description="Carboxylesterase type B" evidence="4">
    <location>
        <begin position="43"/>
        <end position="518"/>
    </location>
</feature>
<dbReference type="AlphaFoldDB" id="K7YX17"/>
<dbReference type="SUPFAM" id="SSF53474">
    <property type="entry name" value="alpha/beta-Hydrolases"/>
    <property type="match status" value="1"/>
</dbReference>
<organism evidence="5 6">
    <name type="scientific">Bdellovibrio bacteriovorus str. Tiberius</name>
    <dbReference type="NCBI Taxonomy" id="1069642"/>
    <lineage>
        <taxon>Bacteria</taxon>
        <taxon>Pseudomonadati</taxon>
        <taxon>Bdellovibrionota</taxon>
        <taxon>Bdellovibrionia</taxon>
        <taxon>Bdellovibrionales</taxon>
        <taxon>Pseudobdellovibrionaceae</taxon>
        <taxon>Bdellovibrio</taxon>
    </lineage>
</organism>
<dbReference type="EC" id="3.1.1.-" evidence="3"/>
<evidence type="ECO:0000256" key="3">
    <source>
        <dbReference type="RuleBase" id="RU361235"/>
    </source>
</evidence>
<dbReference type="GO" id="GO:0005615">
    <property type="term" value="C:extracellular space"/>
    <property type="evidence" value="ECO:0007669"/>
    <property type="project" value="TreeGrafter"/>
</dbReference>
<proteinExistence type="inferred from homology"/>
<dbReference type="Pfam" id="PF00135">
    <property type="entry name" value="COesterase"/>
    <property type="match status" value="1"/>
</dbReference>
<keyword evidence="2 3" id="KW-0378">Hydrolase</keyword>
<gene>
    <name evidence="5" type="ORF">Bdt_2545</name>
</gene>
<sequence>MEDPPKLAKTEIDGGPMRSLAYSALLLVLFTCWTLNSHAAAPFARLADGKIQGLRTAHDTEAFLGIPYAEPPVGYLRWKAPRSPAPWIGTLNATKLPVACPQKGNFFANVPPEKFGTPVGNEDCLYLNVWKPFAAKKRPVVLWIHGGSNFKGTSADPLYDGAWLASSSDVVFVSANYRLGMLGALAHEALNKGSKWDSSGNYVTLDLVAVLKWIHANIESFGGDPDNITIMGQSAGCMNVWGLLKTPLTKDLFHRAVCSAGVPNAYPRWVAETRSEDFIENLVVNAGLVKEKSQAEAYLLAKDTKWIRQFLYSRTTEELVQAQEYIVPFQHFKDDAVFPHGVEGILFGNFHRVPLILGLTTDEATYLLGGALIKPTDKELWSLIQNPPADLKEEDLIKDNKVTLYHSSTAAGSLAMQMTMEEIFWAVKAYNPQTYRYSFEWKETPSPWKEVFGAVHGMDAMFYLGNFETEKPSFARFAWTEQNRQSREALRDSMAPYFKSFFWDGNPNTQLPAQASVWDGRMVFK</sequence>
<dbReference type="GO" id="GO:0003990">
    <property type="term" value="F:acetylcholinesterase activity"/>
    <property type="evidence" value="ECO:0007669"/>
    <property type="project" value="TreeGrafter"/>
</dbReference>
<evidence type="ECO:0000256" key="1">
    <source>
        <dbReference type="ARBA" id="ARBA00005964"/>
    </source>
</evidence>